<dbReference type="GO" id="GO:0003678">
    <property type="term" value="F:DNA helicase activity"/>
    <property type="evidence" value="ECO:0007669"/>
    <property type="project" value="TreeGrafter"/>
</dbReference>
<dbReference type="InterPro" id="IPR001650">
    <property type="entry name" value="Helicase_C-like"/>
</dbReference>
<dbReference type="Pfam" id="PF00271">
    <property type="entry name" value="Helicase_C"/>
    <property type="match status" value="1"/>
</dbReference>
<evidence type="ECO:0000313" key="13">
    <source>
        <dbReference type="Proteomes" id="UP000231742"/>
    </source>
</evidence>
<dbReference type="SUPFAM" id="SSF50249">
    <property type="entry name" value="Nucleic acid-binding proteins"/>
    <property type="match status" value="1"/>
</dbReference>
<evidence type="ECO:0000256" key="2">
    <source>
        <dbReference type="ARBA" id="ARBA00022763"/>
    </source>
</evidence>
<dbReference type="CDD" id="cd04488">
    <property type="entry name" value="RecG_wedge_OBF"/>
    <property type="match status" value="1"/>
</dbReference>
<proteinExistence type="predicted"/>
<protein>
    <recommendedName>
        <fullName evidence="8">Probable DNA 3'-5' helicase RecG</fullName>
    </recommendedName>
</protein>
<dbReference type="SMART" id="SM00487">
    <property type="entry name" value="DEXDc"/>
    <property type="match status" value="1"/>
</dbReference>
<dbReference type="InterPro" id="IPR047112">
    <property type="entry name" value="RecG/Mfd"/>
</dbReference>
<dbReference type="GO" id="GO:0016787">
    <property type="term" value="F:hydrolase activity"/>
    <property type="evidence" value="ECO:0007669"/>
    <property type="project" value="UniProtKB-KW"/>
</dbReference>
<dbReference type="Gene3D" id="2.40.50.140">
    <property type="entry name" value="Nucleic acid-binding proteins"/>
    <property type="match status" value="1"/>
</dbReference>
<evidence type="ECO:0000256" key="8">
    <source>
        <dbReference type="ARBA" id="ARBA00049819"/>
    </source>
</evidence>
<comment type="caution">
    <text evidence="12">The sequence shown here is derived from an EMBL/GenBank/DDBJ whole genome shotgun (WGS) entry which is preliminary data.</text>
</comment>
<evidence type="ECO:0000313" key="12">
    <source>
        <dbReference type="EMBL" id="PJJ81913.1"/>
    </source>
</evidence>
<keyword evidence="3" id="KW-0378">Hydrolase</keyword>
<gene>
    <name evidence="12" type="ORF">CLV85_1098</name>
</gene>
<keyword evidence="6" id="KW-0238">DNA-binding</keyword>
<dbReference type="SUPFAM" id="SSF52540">
    <property type="entry name" value="P-loop containing nucleoside triphosphate hydrolases"/>
    <property type="match status" value="2"/>
</dbReference>
<dbReference type="AlphaFoldDB" id="A0A2M9D8U7"/>
<dbReference type="GO" id="GO:0003677">
    <property type="term" value="F:DNA binding"/>
    <property type="evidence" value="ECO:0007669"/>
    <property type="project" value="UniProtKB-KW"/>
</dbReference>
<dbReference type="PROSITE" id="PS51192">
    <property type="entry name" value="HELICASE_ATP_BIND_1"/>
    <property type="match status" value="1"/>
</dbReference>
<dbReference type="PANTHER" id="PTHR47964">
    <property type="entry name" value="ATP-DEPENDENT DNA HELICASE HOMOLOG RECG, CHLOROPLASTIC"/>
    <property type="match status" value="1"/>
</dbReference>
<evidence type="ECO:0000259" key="11">
    <source>
        <dbReference type="PROSITE" id="PS51194"/>
    </source>
</evidence>
<evidence type="ECO:0000256" key="3">
    <source>
        <dbReference type="ARBA" id="ARBA00022801"/>
    </source>
</evidence>
<dbReference type="OrthoDB" id="9804325at2"/>
<name>A0A2M9D8U7_9MICO</name>
<accession>A0A2M9D8U7</accession>
<dbReference type="InterPro" id="IPR011545">
    <property type="entry name" value="DEAD/DEAH_box_helicase_dom"/>
</dbReference>
<dbReference type="InterPro" id="IPR027417">
    <property type="entry name" value="P-loop_NTPase"/>
</dbReference>
<dbReference type="CDD" id="cd17992">
    <property type="entry name" value="DEXHc_RecG"/>
    <property type="match status" value="1"/>
</dbReference>
<keyword evidence="5" id="KW-0067">ATP-binding</keyword>
<dbReference type="Gene3D" id="3.40.50.300">
    <property type="entry name" value="P-loop containing nucleotide triphosphate hydrolases"/>
    <property type="match status" value="2"/>
</dbReference>
<keyword evidence="4 12" id="KW-0347">Helicase</keyword>
<dbReference type="InterPro" id="IPR045562">
    <property type="entry name" value="RecG_dom3_C"/>
</dbReference>
<dbReference type="InterPro" id="IPR012340">
    <property type="entry name" value="NA-bd_OB-fold"/>
</dbReference>
<dbReference type="EMBL" id="PGFH01000001">
    <property type="protein sequence ID" value="PJJ81913.1"/>
    <property type="molecule type" value="Genomic_DNA"/>
</dbReference>
<keyword evidence="2" id="KW-0227">DNA damage</keyword>
<evidence type="ECO:0000256" key="5">
    <source>
        <dbReference type="ARBA" id="ARBA00022840"/>
    </source>
</evidence>
<dbReference type="InterPro" id="IPR014001">
    <property type="entry name" value="Helicase_ATP-bd"/>
</dbReference>
<sequence>MTSPLDQKLSAVLGGRTATSMQRGLGLLTVGDLMTHYPRRYARRGELTALAELPLDEAVTIVAEVREVRNRPMRNKRGSILEVSISDGTGILTLTFFNQAWRANELLPGVRGIFAGKVGQYRGTRQLAHPDYELFDRDALELKKPEQAKGWAEQPIPIYPATSTVASWQIQKAVEVVLDTLGPLEDPVPDAVRRERELLRYSQALELVHRPKVDSDWRSARDALRFQEAFVLQSALLQQRQKQRESEAIARTAGSLLEGFDAALPFTLTGDQQSVGEQIFHDLAEPVPMNRLVQGEVGSGKTLVALRAMLAVAQSGGQSALLAPTEVLAHQHFRSIVRTLGPDLAAELRPTLITGQLPTVERKKALLATVSGASRIVIGTHALLGDAVSFVDLGLVVVDEQHRFGVDQREALRLKGAKPPHVLVLTATPIPRTVAMTVFGDLDISSIAELPAGRQPISSHVVPLAEKPGWVSRVWQRLAEELAIGRQGFVVCPAIDAKTEEPGSEPAPKTTDDPDAGPPRPIANVTEVLASLRSNEVLAGKRIEALHGKLSSDEKDELMRSFAAGDIDVLVATTVIEVGVDVPNASVMVVLDADRFGVSQLHQLRGRVGRGGVPGLCLFVTAAEGESLARERVEAVSSTLDGFELANKDLELRREGDVLGGVQSGGRSSLKLLRVANDGQLITEAREAAQSVLVADPNLAEHPALADALKRRLDESAEAFLGKN</sequence>
<evidence type="ECO:0000256" key="9">
    <source>
        <dbReference type="SAM" id="MobiDB-lite"/>
    </source>
</evidence>
<dbReference type="SMART" id="SM00490">
    <property type="entry name" value="HELICc"/>
    <property type="match status" value="1"/>
</dbReference>
<dbReference type="GO" id="GO:0006281">
    <property type="term" value="P:DNA repair"/>
    <property type="evidence" value="ECO:0007669"/>
    <property type="project" value="UniProtKB-KW"/>
</dbReference>
<dbReference type="Proteomes" id="UP000231742">
    <property type="component" value="Unassembled WGS sequence"/>
</dbReference>
<dbReference type="InterPro" id="IPR033454">
    <property type="entry name" value="RecG_wedge"/>
</dbReference>
<evidence type="ECO:0000256" key="4">
    <source>
        <dbReference type="ARBA" id="ARBA00022806"/>
    </source>
</evidence>
<evidence type="ECO:0000256" key="7">
    <source>
        <dbReference type="ARBA" id="ARBA00023204"/>
    </source>
</evidence>
<feature type="domain" description="Helicase C-terminal" evidence="11">
    <location>
        <begin position="494"/>
        <end position="651"/>
    </location>
</feature>
<feature type="region of interest" description="Disordered" evidence="9">
    <location>
        <begin position="497"/>
        <end position="522"/>
    </location>
</feature>
<evidence type="ECO:0000259" key="10">
    <source>
        <dbReference type="PROSITE" id="PS51192"/>
    </source>
</evidence>
<dbReference type="Pfam" id="PF19833">
    <property type="entry name" value="RecG_dom3_C"/>
    <property type="match status" value="1"/>
</dbReference>
<reference evidence="12 13" key="1">
    <citation type="submission" date="2017-11" db="EMBL/GenBank/DDBJ databases">
        <title>Genomic Encyclopedia of Archaeal and Bacterial Type Strains, Phase II (KMG-II): From Individual Species to Whole Genera.</title>
        <authorList>
            <person name="Goeker M."/>
        </authorList>
    </citation>
    <scope>NUCLEOTIDE SEQUENCE [LARGE SCALE GENOMIC DNA]</scope>
    <source>
        <strain evidence="12 13">DSM 16400</strain>
    </source>
</reference>
<dbReference type="PROSITE" id="PS51194">
    <property type="entry name" value="HELICASE_CTER"/>
    <property type="match status" value="1"/>
</dbReference>
<organism evidence="12 13">
    <name type="scientific">Salinibacterium amurskyense</name>
    <dbReference type="NCBI Taxonomy" id="205941"/>
    <lineage>
        <taxon>Bacteria</taxon>
        <taxon>Bacillati</taxon>
        <taxon>Actinomycetota</taxon>
        <taxon>Actinomycetes</taxon>
        <taxon>Micrococcales</taxon>
        <taxon>Microbacteriaceae</taxon>
        <taxon>Salinibacterium</taxon>
    </lineage>
</organism>
<keyword evidence="13" id="KW-1185">Reference proteome</keyword>
<evidence type="ECO:0000256" key="1">
    <source>
        <dbReference type="ARBA" id="ARBA00022741"/>
    </source>
</evidence>
<dbReference type="Pfam" id="PF00270">
    <property type="entry name" value="DEAD"/>
    <property type="match status" value="1"/>
</dbReference>
<feature type="domain" description="Helicase ATP-binding" evidence="10">
    <location>
        <begin position="282"/>
        <end position="447"/>
    </location>
</feature>
<keyword evidence="1" id="KW-0547">Nucleotide-binding</keyword>
<evidence type="ECO:0000256" key="6">
    <source>
        <dbReference type="ARBA" id="ARBA00023125"/>
    </source>
</evidence>
<dbReference type="GO" id="GO:0005524">
    <property type="term" value="F:ATP binding"/>
    <property type="evidence" value="ECO:0007669"/>
    <property type="project" value="UniProtKB-KW"/>
</dbReference>
<dbReference type="Pfam" id="PF17191">
    <property type="entry name" value="RecG_wedge"/>
    <property type="match status" value="1"/>
</dbReference>
<keyword evidence="7" id="KW-0234">DNA repair</keyword>
<dbReference type="PANTHER" id="PTHR47964:SF1">
    <property type="entry name" value="ATP-DEPENDENT DNA HELICASE HOMOLOG RECG, CHLOROPLASTIC"/>
    <property type="match status" value="1"/>
</dbReference>